<evidence type="ECO:0000313" key="1">
    <source>
        <dbReference type="Proteomes" id="UP000036681"/>
    </source>
</evidence>
<organism evidence="1 2">
    <name type="scientific">Ascaris lumbricoides</name>
    <name type="common">Giant roundworm</name>
    <dbReference type="NCBI Taxonomy" id="6252"/>
    <lineage>
        <taxon>Eukaryota</taxon>
        <taxon>Metazoa</taxon>
        <taxon>Ecdysozoa</taxon>
        <taxon>Nematoda</taxon>
        <taxon>Chromadorea</taxon>
        <taxon>Rhabditida</taxon>
        <taxon>Spirurina</taxon>
        <taxon>Ascaridomorpha</taxon>
        <taxon>Ascaridoidea</taxon>
        <taxon>Ascarididae</taxon>
        <taxon>Ascaris</taxon>
    </lineage>
</organism>
<dbReference type="WBParaSite" id="ALUE_0001274101-mRNA-1">
    <property type="protein sequence ID" value="ALUE_0001274101-mRNA-1"/>
    <property type="gene ID" value="ALUE_0001274101"/>
</dbReference>
<reference evidence="2" key="1">
    <citation type="submission" date="2017-02" db="UniProtKB">
        <authorList>
            <consortium name="WormBaseParasite"/>
        </authorList>
    </citation>
    <scope>IDENTIFICATION</scope>
</reference>
<accession>A0A0M3I6N7</accession>
<keyword evidence="1" id="KW-1185">Reference proteome</keyword>
<name>A0A0M3I6N7_ASCLU</name>
<dbReference type="AlphaFoldDB" id="A0A0M3I6N7"/>
<sequence length="85" mass="9635">MDLASRHARPMPHRRWRARLIVVLQADGSKRRCVHKPCCFLLLFEAAGCPTASFTDRYLLFTAGTHFCGHLRLLGLLQQQAFPAS</sequence>
<dbReference type="Proteomes" id="UP000036681">
    <property type="component" value="Unplaced"/>
</dbReference>
<protein>
    <submittedName>
        <fullName evidence="2">Secreted protein</fullName>
    </submittedName>
</protein>
<proteinExistence type="predicted"/>
<evidence type="ECO:0000313" key="2">
    <source>
        <dbReference type="WBParaSite" id="ALUE_0001274101-mRNA-1"/>
    </source>
</evidence>